<proteinExistence type="predicted"/>
<comment type="caution">
    <text evidence="1">The sequence shown here is derived from an EMBL/GenBank/DDBJ whole genome shotgun (WGS) entry which is preliminary data.</text>
</comment>
<dbReference type="AlphaFoldDB" id="A0A9Q3BMS5"/>
<reference evidence="1" key="1">
    <citation type="submission" date="2021-03" db="EMBL/GenBank/DDBJ databases">
        <title>Draft genome sequence of rust myrtle Austropuccinia psidii MF-1, a brazilian biotype.</title>
        <authorList>
            <person name="Quecine M.C."/>
            <person name="Pachon D.M.R."/>
            <person name="Bonatelli M.L."/>
            <person name="Correr F.H."/>
            <person name="Franceschini L.M."/>
            <person name="Leite T.F."/>
            <person name="Margarido G.R.A."/>
            <person name="Almeida C.A."/>
            <person name="Ferrarezi J.A."/>
            <person name="Labate C.A."/>
        </authorList>
    </citation>
    <scope>NUCLEOTIDE SEQUENCE</scope>
    <source>
        <strain evidence="1">MF-1</strain>
    </source>
</reference>
<name>A0A9Q3BMS5_9BASI</name>
<protein>
    <submittedName>
        <fullName evidence="1">Uncharacterized protein</fullName>
    </submittedName>
</protein>
<organism evidence="1 2">
    <name type="scientific">Austropuccinia psidii MF-1</name>
    <dbReference type="NCBI Taxonomy" id="1389203"/>
    <lineage>
        <taxon>Eukaryota</taxon>
        <taxon>Fungi</taxon>
        <taxon>Dikarya</taxon>
        <taxon>Basidiomycota</taxon>
        <taxon>Pucciniomycotina</taxon>
        <taxon>Pucciniomycetes</taxon>
        <taxon>Pucciniales</taxon>
        <taxon>Sphaerophragmiaceae</taxon>
        <taxon>Austropuccinia</taxon>
    </lineage>
</organism>
<evidence type="ECO:0000313" key="2">
    <source>
        <dbReference type="Proteomes" id="UP000765509"/>
    </source>
</evidence>
<gene>
    <name evidence="1" type="ORF">O181_007608</name>
</gene>
<keyword evidence="2" id="KW-1185">Reference proteome</keyword>
<sequence length="183" mass="20944">MHPVLKDAGVVHIWYYISLYTIFSQQSNGDIFRTQFHNSKSRSQISSPISKEDSSAHQSGNPWWLTEDHFRTPTTWPCRSWVDHSQRLFIIKSVFKAESTSILLRQLNWSIQAAINHTCMSLAQLGQFIFHCGSSITQFNSQDGQICIDPIQKIQPDYSPSQISPQRFTYTGHLSSPGDFFTS</sequence>
<dbReference type="Proteomes" id="UP000765509">
    <property type="component" value="Unassembled WGS sequence"/>
</dbReference>
<dbReference type="EMBL" id="AVOT02001709">
    <property type="protein sequence ID" value="MBW0467893.1"/>
    <property type="molecule type" value="Genomic_DNA"/>
</dbReference>
<evidence type="ECO:0000313" key="1">
    <source>
        <dbReference type="EMBL" id="MBW0467893.1"/>
    </source>
</evidence>
<accession>A0A9Q3BMS5</accession>